<evidence type="ECO:0000313" key="4">
    <source>
        <dbReference type="Proteomes" id="UP001262410"/>
    </source>
</evidence>
<keyword evidence="4" id="KW-1185">Reference proteome</keyword>
<protein>
    <submittedName>
        <fullName evidence="3">Spore coat protein U-like protein</fullName>
    </submittedName>
</protein>
<feature type="domain" description="Spore coat protein U/FanG" evidence="2">
    <location>
        <begin position="26"/>
        <end position="159"/>
    </location>
</feature>
<evidence type="ECO:0000256" key="1">
    <source>
        <dbReference type="SAM" id="SignalP"/>
    </source>
</evidence>
<dbReference type="PANTHER" id="PTHR37089:SF3">
    <property type="entry name" value="EXPORTED PROTEIN"/>
    <property type="match status" value="1"/>
</dbReference>
<keyword evidence="1" id="KW-0732">Signal</keyword>
<organism evidence="3 4">
    <name type="scientific">Inquilinus ginsengisoli</name>
    <dbReference type="NCBI Taxonomy" id="363840"/>
    <lineage>
        <taxon>Bacteria</taxon>
        <taxon>Pseudomonadati</taxon>
        <taxon>Pseudomonadota</taxon>
        <taxon>Alphaproteobacteria</taxon>
        <taxon>Rhodospirillales</taxon>
        <taxon>Rhodospirillaceae</taxon>
        <taxon>Inquilinus</taxon>
    </lineage>
</organism>
<dbReference type="RefSeq" id="WP_309797920.1">
    <property type="nucleotide sequence ID" value="NZ_JAVDPW010000008.1"/>
</dbReference>
<name>A0ABU1JU19_9PROT</name>
<feature type="chain" id="PRO_5046471102" evidence="1">
    <location>
        <begin position="25"/>
        <end position="169"/>
    </location>
</feature>
<evidence type="ECO:0000259" key="2">
    <source>
        <dbReference type="Pfam" id="PF05229"/>
    </source>
</evidence>
<dbReference type="InterPro" id="IPR007893">
    <property type="entry name" value="Spore_coat_U/FanG"/>
</dbReference>
<dbReference type="EMBL" id="JAVDPW010000008">
    <property type="protein sequence ID" value="MDR6292113.1"/>
    <property type="molecule type" value="Genomic_DNA"/>
</dbReference>
<dbReference type="Pfam" id="PF05229">
    <property type="entry name" value="SCPU"/>
    <property type="match status" value="1"/>
</dbReference>
<dbReference type="Proteomes" id="UP001262410">
    <property type="component" value="Unassembled WGS sequence"/>
</dbReference>
<proteinExistence type="predicted"/>
<accession>A0ABU1JU19</accession>
<sequence>MRRSLLPALLVLLVCLLRGGPAFALGENCSVVATPLAFGNFAPLSGSVLDVTSTVTVTCTCTLVCLGINYTVAVSFGGSGTFSPRRMSAGTPKLPYNGYTTAARTTIWGDGTGSTAMPTRCRLLGAIGSSWVEPITFYGRIPVSTGISPGSYTDSLNVTVTYTGISLCL</sequence>
<feature type="signal peptide" evidence="1">
    <location>
        <begin position="1"/>
        <end position="24"/>
    </location>
</feature>
<comment type="caution">
    <text evidence="3">The sequence shown here is derived from an EMBL/GenBank/DDBJ whole genome shotgun (WGS) entry which is preliminary data.</text>
</comment>
<reference evidence="3 4" key="1">
    <citation type="submission" date="2023-07" db="EMBL/GenBank/DDBJ databases">
        <title>Sorghum-associated microbial communities from plants grown in Nebraska, USA.</title>
        <authorList>
            <person name="Schachtman D."/>
        </authorList>
    </citation>
    <scope>NUCLEOTIDE SEQUENCE [LARGE SCALE GENOMIC DNA]</scope>
    <source>
        <strain evidence="3 4">584</strain>
    </source>
</reference>
<evidence type="ECO:0000313" key="3">
    <source>
        <dbReference type="EMBL" id="MDR6292113.1"/>
    </source>
</evidence>
<gene>
    <name evidence="3" type="ORF">E9232_004651</name>
</gene>
<dbReference type="PANTHER" id="PTHR37089">
    <property type="entry name" value="PROTEIN U-RELATED"/>
    <property type="match status" value="1"/>
</dbReference>
<dbReference type="SMART" id="SM00972">
    <property type="entry name" value="SCPU"/>
    <property type="match status" value="1"/>
</dbReference>
<dbReference type="InterPro" id="IPR053167">
    <property type="entry name" value="Spore_coat_component"/>
</dbReference>